<dbReference type="Proteomes" id="UP000010478">
    <property type="component" value="Chromosome"/>
</dbReference>
<name>K9VHF0_9CYAN</name>
<accession>K9VHF0</accession>
<protein>
    <submittedName>
        <fullName evidence="1">Uncharacterized protein</fullName>
    </submittedName>
</protein>
<evidence type="ECO:0000313" key="2">
    <source>
        <dbReference type="Proteomes" id="UP000010478"/>
    </source>
</evidence>
<reference evidence="1 2" key="1">
    <citation type="submission" date="2012-05" db="EMBL/GenBank/DDBJ databases">
        <title>Finished chromosome of genome of Oscillatoria sp. PCC 7112.</title>
        <authorList>
            <consortium name="US DOE Joint Genome Institute"/>
            <person name="Gugger M."/>
            <person name="Coursin T."/>
            <person name="Rippka R."/>
            <person name="Tandeau De Marsac N."/>
            <person name="Huntemann M."/>
            <person name="Wei C.-L."/>
            <person name="Han J."/>
            <person name="Detter J.C."/>
            <person name="Han C."/>
            <person name="Tapia R."/>
            <person name="Davenport K."/>
            <person name="Daligault H."/>
            <person name="Erkkila T."/>
            <person name="Gu W."/>
            <person name="Munk A.C.C."/>
            <person name="Teshima H."/>
            <person name="Xu Y."/>
            <person name="Chain P."/>
            <person name="Chen A."/>
            <person name="Krypides N."/>
            <person name="Mavromatis K."/>
            <person name="Markowitz V."/>
            <person name="Szeto E."/>
            <person name="Ivanova N."/>
            <person name="Mikhailova N."/>
            <person name="Ovchinnikova G."/>
            <person name="Pagani I."/>
            <person name="Pati A."/>
            <person name="Goodwin L."/>
            <person name="Peters L."/>
            <person name="Pitluck S."/>
            <person name="Woyke T."/>
            <person name="Kerfeld C."/>
        </authorList>
    </citation>
    <scope>NUCLEOTIDE SEQUENCE [LARGE SCALE GENOMIC DNA]</scope>
    <source>
        <strain evidence="1 2">PCC 7112</strain>
    </source>
</reference>
<evidence type="ECO:0000313" key="1">
    <source>
        <dbReference type="EMBL" id="AFZ07513.1"/>
    </source>
</evidence>
<proteinExistence type="predicted"/>
<dbReference type="AlphaFoldDB" id="K9VHF0"/>
<sequence length="48" mass="5559">MKKIIFLINILLPQEGLQYLSKNRVFYPKIWLHLRSGVKKPGFSGKSA</sequence>
<gene>
    <name evidence="1" type="ORF">Osc7112_3125</name>
</gene>
<dbReference type="KEGG" id="oni:Osc7112_3125"/>
<keyword evidence="2" id="KW-1185">Reference proteome</keyword>
<organism evidence="1 2">
    <name type="scientific">Phormidium nigroviride PCC 7112</name>
    <dbReference type="NCBI Taxonomy" id="179408"/>
    <lineage>
        <taxon>Bacteria</taxon>
        <taxon>Bacillati</taxon>
        <taxon>Cyanobacteriota</taxon>
        <taxon>Cyanophyceae</taxon>
        <taxon>Oscillatoriophycideae</taxon>
        <taxon>Oscillatoriales</taxon>
        <taxon>Oscillatoriaceae</taxon>
        <taxon>Phormidium</taxon>
    </lineage>
</organism>
<dbReference type="HOGENOM" id="CLU_3155665_0_0_3"/>
<dbReference type="EMBL" id="CP003614">
    <property type="protein sequence ID" value="AFZ07513.1"/>
    <property type="molecule type" value="Genomic_DNA"/>
</dbReference>